<feature type="region of interest" description="Disordered" evidence="2">
    <location>
        <begin position="1"/>
        <end position="46"/>
    </location>
</feature>
<dbReference type="Proteomes" id="UP001500945">
    <property type="component" value="Unassembled WGS sequence"/>
</dbReference>
<accession>A0ABP8KH52</accession>
<dbReference type="CDD" id="cd00093">
    <property type="entry name" value="HTH_XRE"/>
    <property type="match status" value="1"/>
</dbReference>
<dbReference type="SUPFAM" id="SSF47413">
    <property type="entry name" value="lambda repressor-like DNA-binding domains"/>
    <property type="match status" value="1"/>
</dbReference>
<dbReference type="NCBIfam" id="TIGR02607">
    <property type="entry name" value="antidote_HigA"/>
    <property type="match status" value="1"/>
</dbReference>
<dbReference type="Pfam" id="PF01381">
    <property type="entry name" value="HTH_3"/>
    <property type="match status" value="1"/>
</dbReference>
<evidence type="ECO:0000256" key="2">
    <source>
        <dbReference type="SAM" id="MobiDB-lite"/>
    </source>
</evidence>
<evidence type="ECO:0000313" key="5">
    <source>
        <dbReference type="Proteomes" id="UP001500945"/>
    </source>
</evidence>
<dbReference type="PANTHER" id="PTHR36924:SF1">
    <property type="entry name" value="ANTITOXIN HIGA-1"/>
    <property type="match status" value="1"/>
</dbReference>
<dbReference type="InterPro" id="IPR001387">
    <property type="entry name" value="Cro/C1-type_HTH"/>
</dbReference>
<reference evidence="5" key="1">
    <citation type="journal article" date="2019" name="Int. J. Syst. Evol. Microbiol.">
        <title>The Global Catalogue of Microorganisms (GCM) 10K type strain sequencing project: providing services to taxonomists for standard genome sequencing and annotation.</title>
        <authorList>
            <consortium name="The Broad Institute Genomics Platform"/>
            <consortium name="The Broad Institute Genome Sequencing Center for Infectious Disease"/>
            <person name="Wu L."/>
            <person name="Ma J."/>
        </authorList>
    </citation>
    <scope>NUCLEOTIDE SEQUENCE [LARGE SCALE GENOMIC DNA]</scope>
    <source>
        <strain evidence="5">JCM 17809</strain>
    </source>
</reference>
<keyword evidence="5" id="KW-1185">Reference proteome</keyword>
<dbReference type="InterPro" id="IPR010982">
    <property type="entry name" value="Lambda_DNA-bd_dom_sf"/>
</dbReference>
<dbReference type="EMBL" id="BAABGM010000013">
    <property type="protein sequence ID" value="GAA4406245.1"/>
    <property type="molecule type" value="Genomic_DNA"/>
</dbReference>
<evidence type="ECO:0000256" key="1">
    <source>
        <dbReference type="ARBA" id="ARBA00023125"/>
    </source>
</evidence>
<organism evidence="4 5">
    <name type="scientific">Fodinibacter luteus</name>
    <dbReference type="NCBI Taxonomy" id="552064"/>
    <lineage>
        <taxon>Bacteria</taxon>
        <taxon>Bacillati</taxon>
        <taxon>Actinomycetota</taxon>
        <taxon>Actinomycetes</taxon>
        <taxon>Micrococcales</taxon>
        <taxon>Intrasporangiaceae</taxon>
        <taxon>Fodinibacter (ex Wang et al. 2009)</taxon>
    </lineage>
</organism>
<dbReference type="InterPro" id="IPR013430">
    <property type="entry name" value="Toxin_antidote_HigA"/>
</dbReference>
<keyword evidence="1" id="KW-0238">DNA-binding</keyword>
<dbReference type="PANTHER" id="PTHR36924">
    <property type="entry name" value="ANTITOXIN HIGA-1"/>
    <property type="match status" value="1"/>
</dbReference>
<feature type="compositionally biased region" description="Basic and acidic residues" evidence="2">
    <location>
        <begin position="29"/>
        <end position="46"/>
    </location>
</feature>
<evidence type="ECO:0000259" key="3">
    <source>
        <dbReference type="PROSITE" id="PS50943"/>
    </source>
</evidence>
<proteinExistence type="predicted"/>
<sequence>MESDIERRGARGRSFANAAPGASRSSTPTDRRRNTDGHHRAHPPREVLLEDFLTPLQVAQHRMAVSIGVPPRRINEIVHGKRRITADTTLRLARYFGTSDRLRLNPQTRCDLELDQGHLGAALEQIHPLQSA</sequence>
<dbReference type="Gene3D" id="1.10.260.40">
    <property type="entry name" value="lambda repressor-like DNA-binding domains"/>
    <property type="match status" value="1"/>
</dbReference>
<evidence type="ECO:0000313" key="4">
    <source>
        <dbReference type="EMBL" id="GAA4406245.1"/>
    </source>
</evidence>
<name>A0ABP8KH52_9MICO</name>
<dbReference type="PROSITE" id="PS50943">
    <property type="entry name" value="HTH_CROC1"/>
    <property type="match status" value="1"/>
</dbReference>
<protein>
    <recommendedName>
        <fullName evidence="3">HTH cro/C1-type domain-containing protein</fullName>
    </recommendedName>
</protein>
<feature type="domain" description="HTH cro/C1-type" evidence="3">
    <location>
        <begin position="60"/>
        <end position="102"/>
    </location>
</feature>
<gene>
    <name evidence="4" type="ORF">GCM10023168_20840</name>
</gene>
<comment type="caution">
    <text evidence="4">The sequence shown here is derived from an EMBL/GenBank/DDBJ whole genome shotgun (WGS) entry which is preliminary data.</text>
</comment>